<feature type="transmembrane region" description="Helical" evidence="6">
    <location>
        <begin position="142"/>
        <end position="165"/>
    </location>
</feature>
<dbReference type="Pfam" id="PF03595">
    <property type="entry name" value="SLAC1"/>
    <property type="match status" value="1"/>
</dbReference>
<evidence type="ECO:0000313" key="7">
    <source>
        <dbReference type="EMBL" id="KAL0960557.1"/>
    </source>
</evidence>
<feature type="transmembrane region" description="Helical" evidence="6">
    <location>
        <begin position="356"/>
        <end position="384"/>
    </location>
</feature>
<dbReference type="PANTHER" id="PTHR31162:SF0">
    <property type="entry name" value="MALIC ACID TRANSPORT PROTEIN"/>
    <property type="match status" value="1"/>
</dbReference>
<proteinExistence type="predicted"/>
<sequence length="429" mass="47811">MVGPIGKVTPESHPVYPETNSTPSPPPQVSSFSRRIHGWSWQAFPIGMGTGAVYVTLSGLQHGSPVLTAVETGFYVLNMVLFVINTTTLFLQALLYPRQACRLLKDPVKGVFVPLVVLSFATIIIGTINYTVPSGHGDPEFIYILFWVYTGFAVLTCFPMLMIWFSRPHDLMHFTPAYAFLIFPMMLVGVVAFNVLRVMEPEDTRSIGVLLTGYFFQGMAGLGSFLTFIYICIYIIRIMTTGFLEGHQANGAFVVCGPPGFTALALIKLGERSREILTVHNLVSPTAGEIWYSVSVLGGLMLFGLAVFFFIFSALPYWFRLHKHLSEILGCWALTFPNVGWIATLRLLGDVFNIKGFFIVHLIMSILMCLTWGILFVLTATAFWKGLIFRSQPEDVVRDIIPKTPKSTHKEHYSDKCSSRTASPEMSMV</sequence>
<feature type="region of interest" description="Disordered" evidence="5">
    <location>
        <begin position="1"/>
        <end position="31"/>
    </location>
</feature>
<evidence type="ECO:0000256" key="6">
    <source>
        <dbReference type="SAM" id="Phobius"/>
    </source>
</evidence>
<feature type="compositionally biased region" description="Polar residues" evidence="5">
    <location>
        <begin position="419"/>
        <end position="429"/>
    </location>
</feature>
<feature type="transmembrane region" description="Helical" evidence="6">
    <location>
        <begin position="108"/>
        <end position="130"/>
    </location>
</feature>
<evidence type="ECO:0008006" key="9">
    <source>
        <dbReference type="Google" id="ProtNLM"/>
    </source>
</evidence>
<keyword evidence="8" id="KW-1185">Reference proteome</keyword>
<comment type="caution">
    <text evidence="7">The sequence shown here is derived from an EMBL/GenBank/DDBJ whole genome shotgun (WGS) entry which is preliminary data.</text>
</comment>
<dbReference type="Gene3D" id="1.50.10.150">
    <property type="entry name" value="Voltage-dependent anion channel"/>
    <property type="match status" value="1"/>
</dbReference>
<evidence type="ECO:0000256" key="1">
    <source>
        <dbReference type="ARBA" id="ARBA00004141"/>
    </source>
</evidence>
<evidence type="ECO:0000256" key="3">
    <source>
        <dbReference type="ARBA" id="ARBA00022989"/>
    </source>
</evidence>
<evidence type="ECO:0000256" key="5">
    <source>
        <dbReference type="SAM" id="MobiDB-lite"/>
    </source>
</evidence>
<comment type="subcellular location">
    <subcellularLocation>
        <location evidence="1">Membrane</location>
        <topology evidence="1">Multi-pass membrane protein</topology>
    </subcellularLocation>
</comment>
<feature type="transmembrane region" description="Helical" evidence="6">
    <location>
        <begin position="74"/>
        <end position="96"/>
    </location>
</feature>
<accession>A0ABR3JZK0</accession>
<gene>
    <name evidence="7" type="ORF">HGRIS_005593</name>
</gene>
<dbReference type="InterPro" id="IPR038665">
    <property type="entry name" value="Voltage-dep_anion_channel_sf"/>
</dbReference>
<evidence type="ECO:0000313" key="8">
    <source>
        <dbReference type="Proteomes" id="UP001556367"/>
    </source>
</evidence>
<dbReference type="CDD" id="cd09317">
    <property type="entry name" value="TDT_Mae1_like"/>
    <property type="match status" value="1"/>
</dbReference>
<feature type="transmembrane region" description="Helical" evidence="6">
    <location>
        <begin position="43"/>
        <end position="62"/>
    </location>
</feature>
<feature type="transmembrane region" description="Helical" evidence="6">
    <location>
        <begin position="290"/>
        <end position="312"/>
    </location>
</feature>
<feature type="transmembrane region" description="Helical" evidence="6">
    <location>
        <begin position="249"/>
        <end position="270"/>
    </location>
</feature>
<organism evidence="7 8">
    <name type="scientific">Hohenbuehelia grisea</name>
    <dbReference type="NCBI Taxonomy" id="104357"/>
    <lineage>
        <taxon>Eukaryota</taxon>
        <taxon>Fungi</taxon>
        <taxon>Dikarya</taxon>
        <taxon>Basidiomycota</taxon>
        <taxon>Agaricomycotina</taxon>
        <taxon>Agaricomycetes</taxon>
        <taxon>Agaricomycetidae</taxon>
        <taxon>Agaricales</taxon>
        <taxon>Pleurotineae</taxon>
        <taxon>Pleurotaceae</taxon>
        <taxon>Hohenbuehelia</taxon>
    </lineage>
</organism>
<keyword evidence="2 6" id="KW-0812">Transmembrane</keyword>
<dbReference type="EMBL" id="JASNQZ010000001">
    <property type="protein sequence ID" value="KAL0960557.1"/>
    <property type="molecule type" value="Genomic_DNA"/>
</dbReference>
<protein>
    <recommendedName>
        <fullName evidence="9">C4-dicarboxylate transporter/malic acid transport protein</fullName>
    </recommendedName>
</protein>
<reference evidence="8" key="1">
    <citation type="submission" date="2024-06" db="EMBL/GenBank/DDBJ databases">
        <title>Multi-omics analyses provide insights into the biosynthesis of the anticancer antibiotic pleurotin in Hohenbuehelia grisea.</title>
        <authorList>
            <person name="Weaver J.A."/>
            <person name="Alberti F."/>
        </authorList>
    </citation>
    <scope>NUCLEOTIDE SEQUENCE [LARGE SCALE GENOMIC DNA]</scope>
    <source>
        <strain evidence="8">T-177</strain>
    </source>
</reference>
<dbReference type="PANTHER" id="PTHR31162">
    <property type="entry name" value="MALIC ACID TRANSPORT PROTEIN-RELATED"/>
    <property type="match status" value="1"/>
</dbReference>
<keyword evidence="4 6" id="KW-0472">Membrane</keyword>
<evidence type="ECO:0000256" key="2">
    <source>
        <dbReference type="ARBA" id="ARBA00022692"/>
    </source>
</evidence>
<dbReference type="InterPro" id="IPR030185">
    <property type="entry name" value="Mae1"/>
</dbReference>
<dbReference type="Proteomes" id="UP001556367">
    <property type="component" value="Unassembled WGS sequence"/>
</dbReference>
<dbReference type="InterPro" id="IPR004695">
    <property type="entry name" value="SLAC1/Mae1/Ssu1/TehA"/>
</dbReference>
<feature type="transmembrane region" description="Helical" evidence="6">
    <location>
        <begin position="216"/>
        <end position="237"/>
    </location>
</feature>
<name>A0ABR3JZK0_9AGAR</name>
<evidence type="ECO:0000256" key="4">
    <source>
        <dbReference type="ARBA" id="ARBA00023136"/>
    </source>
</evidence>
<feature type="compositionally biased region" description="Basic and acidic residues" evidence="5">
    <location>
        <begin position="408"/>
        <end position="418"/>
    </location>
</feature>
<feature type="transmembrane region" description="Helical" evidence="6">
    <location>
        <begin position="177"/>
        <end position="196"/>
    </location>
</feature>
<feature type="region of interest" description="Disordered" evidence="5">
    <location>
        <begin position="406"/>
        <end position="429"/>
    </location>
</feature>
<feature type="transmembrane region" description="Helical" evidence="6">
    <location>
        <begin position="324"/>
        <end position="344"/>
    </location>
</feature>
<keyword evidence="3 6" id="KW-1133">Transmembrane helix</keyword>